<evidence type="ECO:0000313" key="2">
    <source>
        <dbReference type="EMBL" id="MFJ3047431.1"/>
    </source>
</evidence>
<proteinExistence type="predicted"/>
<dbReference type="Pfam" id="PF06347">
    <property type="entry name" value="SH3_4"/>
    <property type="match status" value="2"/>
</dbReference>
<organism evidence="2 3">
    <name type="scientific">Herbaspirillum chlorophenolicum</name>
    <dbReference type="NCBI Taxonomy" id="211589"/>
    <lineage>
        <taxon>Bacteria</taxon>
        <taxon>Pseudomonadati</taxon>
        <taxon>Pseudomonadota</taxon>
        <taxon>Betaproteobacteria</taxon>
        <taxon>Burkholderiales</taxon>
        <taxon>Oxalobacteraceae</taxon>
        <taxon>Herbaspirillum</taxon>
    </lineage>
</organism>
<protein>
    <submittedName>
        <fullName evidence="2">SH3 domain-containing protein</fullName>
    </submittedName>
</protein>
<comment type="caution">
    <text evidence="2">The sequence shown here is derived from an EMBL/GenBank/DDBJ whole genome shotgun (WGS) entry which is preliminary data.</text>
</comment>
<feature type="chain" id="PRO_5046205988" evidence="1">
    <location>
        <begin position="25"/>
        <end position="150"/>
    </location>
</feature>
<dbReference type="EMBL" id="JBIUZV010000009">
    <property type="protein sequence ID" value="MFJ3047431.1"/>
    <property type="molecule type" value="Genomic_DNA"/>
</dbReference>
<accession>A0ABW8F2A9</accession>
<feature type="signal peptide" evidence="1">
    <location>
        <begin position="1"/>
        <end position="24"/>
    </location>
</feature>
<sequence>MKRLPLILCATVLGAAALAPNAFALDFKSVGASPSIMYDAPSEKGRRVYVAPRGMPVEVVLTYGEWSKVRDAAGTLSWIQSKALTPKRMLVVSATNARIFNAADEGSPVVFTADKNVLLEMIESPNNGWVKVRHRDGQTGFARIADVWGG</sequence>
<dbReference type="Proteomes" id="UP001617427">
    <property type="component" value="Unassembled WGS sequence"/>
</dbReference>
<dbReference type="RefSeq" id="WP_050470310.1">
    <property type="nucleotide sequence ID" value="NZ_JBIUZV010000009.1"/>
</dbReference>
<dbReference type="InterPro" id="IPR010466">
    <property type="entry name" value="DUF1058"/>
</dbReference>
<gene>
    <name evidence="2" type="ORF">ACIPEN_16515</name>
</gene>
<reference evidence="2 3" key="1">
    <citation type="submission" date="2024-10" db="EMBL/GenBank/DDBJ databases">
        <title>The Natural Products Discovery Center: Release of the First 8490 Sequenced Strains for Exploring Actinobacteria Biosynthetic Diversity.</title>
        <authorList>
            <person name="Kalkreuter E."/>
            <person name="Kautsar S.A."/>
            <person name="Yang D."/>
            <person name="Bader C.D."/>
            <person name="Teijaro C.N."/>
            <person name="Fluegel L."/>
            <person name="Davis C.M."/>
            <person name="Simpson J.R."/>
            <person name="Lauterbach L."/>
            <person name="Steele A.D."/>
            <person name="Gui C."/>
            <person name="Meng S."/>
            <person name="Li G."/>
            <person name="Viehrig K."/>
            <person name="Ye F."/>
            <person name="Su P."/>
            <person name="Kiefer A.F."/>
            <person name="Nichols A."/>
            <person name="Cepeda A.J."/>
            <person name="Yan W."/>
            <person name="Fan B."/>
            <person name="Jiang Y."/>
            <person name="Adhikari A."/>
            <person name="Zheng C.-J."/>
            <person name="Schuster L."/>
            <person name="Cowan T.M."/>
            <person name="Smanski M.J."/>
            <person name="Chevrette M.G."/>
            <person name="De Carvalho L.P.S."/>
            <person name="Shen B."/>
        </authorList>
    </citation>
    <scope>NUCLEOTIDE SEQUENCE [LARGE SCALE GENOMIC DNA]</scope>
    <source>
        <strain evidence="2 3">NPDC087045</strain>
    </source>
</reference>
<evidence type="ECO:0000313" key="3">
    <source>
        <dbReference type="Proteomes" id="UP001617427"/>
    </source>
</evidence>
<keyword evidence="1" id="KW-0732">Signal</keyword>
<name>A0ABW8F2A9_9BURK</name>
<dbReference type="Gene3D" id="2.30.30.40">
    <property type="entry name" value="SH3 Domains"/>
    <property type="match status" value="2"/>
</dbReference>
<keyword evidence="3" id="KW-1185">Reference proteome</keyword>
<evidence type="ECO:0000256" key="1">
    <source>
        <dbReference type="SAM" id="SignalP"/>
    </source>
</evidence>